<organism evidence="2 3">
    <name type="scientific">Bacteroides reticulotermitis JCM 10512</name>
    <dbReference type="NCBI Taxonomy" id="1445607"/>
    <lineage>
        <taxon>Bacteria</taxon>
        <taxon>Pseudomonadati</taxon>
        <taxon>Bacteroidota</taxon>
        <taxon>Bacteroidia</taxon>
        <taxon>Bacteroidales</taxon>
        <taxon>Bacteroidaceae</taxon>
        <taxon>Bacteroides</taxon>
    </lineage>
</organism>
<dbReference type="STRING" id="1445607.JCM10512_3006"/>
<dbReference type="Proteomes" id="UP000019131">
    <property type="component" value="Unassembled WGS sequence"/>
</dbReference>
<dbReference type="InterPro" id="IPR036259">
    <property type="entry name" value="MFS_trans_sf"/>
</dbReference>
<evidence type="ECO:0000313" key="3">
    <source>
        <dbReference type="Proteomes" id="UP000019131"/>
    </source>
</evidence>
<evidence type="ECO:0000313" key="2">
    <source>
        <dbReference type="EMBL" id="GAE84648.1"/>
    </source>
</evidence>
<protein>
    <submittedName>
        <fullName evidence="2">Beta-lactamase induction signal transducer</fullName>
    </submittedName>
</protein>
<proteinExistence type="predicted"/>
<feature type="transmembrane region" description="Helical" evidence="1">
    <location>
        <begin position="6"/>
        <end position="25"/>
    </location>
</feature>
<keyword evidence="3" id="KW-1185">Reference proteome</keyword>
<evidence type="ECO:0000256" key="1">
    <source>
        <dbReference type="SAM" id="Phobius"/>
    </source>
</evidence>
<dbReference type="SUPFAM" id="SSF103473">
    <property type="entry name" value="MFS general substrate transporter"/>
    <property type="match status" value="1"/>
</dbReference>
<dbReference type="EMBL" id="BAIV01000018">
    <property type="protein sequence ID" value="GAE84648.1"/>
    <property type="molecule type" value="Genomic_DNA"/>
</dbReference>
<keyword evidence="1" id="KW-0472">Membrane</keyword>
<feature type="transmembrane region" description="Helical" evidence="1">
    <location>
        <begin position="34"/>
        <end position="52"/>
    </location>
</feature>
<keyword evidence="1" id="KW-0812">Transmembrane</keyword>
<sequence length="70" mass="7939">MSHYAFASGIMNLGVMLPGMLSGYLSDWLGYKDFFIYVLIATIPAFLITYFIPFTYDDSKKEQVAELPSE</sequence>
<reference evidence="2 3" key="1">
    <citation type="journal article" date="2014" name="Genome Announc.">
        <title>Draft Genome Sequence of Bacteroides reticulotermitis Strain JCM 10512T, Isolated from the Gut of a Termite.</title>
        <authorList>
            <person name="Yuki M."/>
            <person name="Oshima K."/>
            <person name="Suda W."/>
            <person name="Sakamoto M."/>
            <person name="Iida T."/>
            <person name="Hattori M."/>
            <person name="Ohkuma M."/>
        </authorList>
    </citation>
    <scope>NUCLEOTIDE SEQUENCE [LARGE SCALE GENOMIC DNA]</scope>
    <source>
        <strain evidence="2 3">JCM 10512</strain>
    </source>
</reference>
<keyword evidence="1" id="KW-1133">Transmembrane helix</keyword>
<comment type="caution">
    <text evidence="2">The sequence shown here is derived from an EMBL/GenBank/DDBJ whole genome shotgun (WGS) entry which is preliminary data.</text>
</comment>
<accession>W4UVM1</accession>
<dbReference type="AlphaFoldDB" id="W4UVM1"/>
<name>W4UVM1_9BACE</name>
<dbReference type="Gene3D" id="1.20.1250.20">
    <property type="entry name" value="MFS general substrate transporter like domains"/>
    <property type="match status" value="1"/>
</dbReference>
<gene>
    <name evidence="2" type="ORF">JCM10512_3006</name>
</gene>